<dbReference type="Proteomes" id="UP000479132">
    <property type="component" value="Unassembled WGS sequence"/>
</dbReference>
<dbReference type="InterPro" id="IPR017208">
    <property type="entry name" value="UCP037442_abhydr"/>
</dbReference>
<dbReference type="InterPro" id="IPR000073">
    <property type="entry name" value="AB_hydrolase_1"/>
</dbReference>
<organism evidence="2 3">
    <name type="scientific">Fodinibius halophilus</name>
    <dbReference type="NCBI Taxonomy" id="1736908"/>
    <lineage>
        <taxon>Bacteria</taxon>
        <taxon>Pseudomonadati</taxon>
        <taxon>Balneolota</taxon>
        <taxon>Balneolia</taxon>
        <taxon>Balneolales</taxon>
        <taxon>Balneolaceae</taxon>
        <taxon>Fodinibius</taxon>
    </lineage>
</organism>
<dbReference type="InterPro" id="IPR029058">
    <property type="entry name" value="AB_hydrolase_fold"/>
</dbReference>
<sequence>MKNNHTLETIVKKSDITLQAKDGFPLATTLFLPTAETFTDAIVIGSALGVPRYIYFKLARFFAEQGFAVLTFDYRGVHQSQDESVSGSEIKMAHWGSLDLDAALGWVSREWEPQKLYYLGHSCGSQILGLSPKAHTIDKAIFIAGPSGYWKLWEFPYRWGVWLIWHGLPLLTPWFDEFPARALGISSVNIPSGVARQWARWGKSPNYLWDHLSDEDATRYQQLTFPLLSLGFADDHYFGPPGAVKKLLQYYPSVHSELQLVQPQEYGQSSIGHFGFLKQNFSNNLWPRLLKWFQN</sequence>
<dbReference type="Pfam" id="PF00561">
    <property type="entry name" value="Abhydrolase_1"/>
    <property type="match status" value="1"/>
</dbReference>
<evidence type="ECO:0000313" key="3">
    <source>
        <dbReference type="Proteomes" id="UP000479132"/>
    </source>
</evidence>
<name>A0A6M1SYE6_9BACT</name>
<proteinExistence type="predicted"/>
<dbReference type="PIRSF" id="PIRSF037442">
    <property type="entry name" value="UCP037442_abhydr"/>
    <property type="match status" value="1"/>
</dbReference>
<evidence type="ECO:0000313" key="2">
    <source>
        <dbReference type="EMBL" id="NGP88928.1"/>
    </source>
</evidence>
<gene>
    <name evidence="2" type="ORF">G3569_11215</name>
</gene>
<evidence type="ECO:0000259" key="1">
    <source>
        <dbReference type="Pfam" id="PF00561"/>
    </source>
</evidence>
<protein>
    <submittedName>
        <fullName evidence="2">Alpha/beta fold hydrolase</fullName>
    </submittedName>
</protein>
<dbReference type="AlphaFoldDB" id="A0A6M1SYE6"/>
<dbReference type="EMBL" id="JAALLS010000013">
    <property type="protein sequence ID" value="NGP88928.1"/>
    <property type="molecule type" value="Genomic_DNA"/>
</dbReference>
<dbReference type="GO" id="GO:0016787">
    <property type="term" value="F:hydrolase activity"/>
    <property type="evidence" value="ECO:0007669"/>
    <property type="project" value="UniProtKB-KW"/>
</dbReference>
<comment type="caution">
    <text evidence="2">The sequence shown here is derived from an EMBL/GenBank/DDBJ whole genome shotgun (WGS) entry which is preliminary data.</text>
</comment>
<reference evidence="2 3" key="1">
    <citation type="submission" date="2020-02" db="EMBL/GenBank/DDBJ databases">
        <title>Aliifodinibius halophilus 2W32, complete genome.</title>
        <authorList>
            <person name="Li Y."/>
            <person name="Wu S."/>
        </authorList>
    </citation>
    <scope>NUCLEOTIDE SEQUENCE [LARGE SCALE GENOMIC DNA]</scope>
    <source>
        <strain evidence="2 3">2W32</strain>
    </source>
</reference>
<dbReference type="SUPFAM" id="SSF53474">
    <property type="entry name" value="alpha/beta-Hydrolases"/>
    <property type="match status" value="1"/>
</dbReference>
<dbReference type="Gene3D" id="3.40.50.1820">
    <property type="entry name" value="alpha/beta hydrolase"/>
    <property type="match status" value="1"/>
</dbReference>
<keyword evidence="2" id="KW-0378">Hydrolase</keyword>
<keyword evidence="3" id="KW-1185">Reference proteome</keyword>
<accession>A0A6M1SYE6</accession>
<feature type="domain" description="AB hydrolase-1" evidence="1">
    <location>
        <begin position="52"/>
        <end position="127"/>
    </location>
</feature>